<dbReference type="Pfam" id="PF16770">
    <property type="entry name" value="RTT107_BRCT_5"/>
    <property type="match status" value="1"/>
</dbReference>
<dbReference type="InterPro" id="IPR043014">
    <property type="entry name" value="Nibrin_BRCT2_sf"/>
</dbReference>
<dbReference type="Proteomes" id="UP000009022">
    <property type="component" value="Unassembled WGS sequence"/>
</dbReference>
<dbReference type="InterPro" id="IPR036420">
    <property type="entry name" value="BRCT_dom_sf"/>
</dbReference>
<proteinExistence type="predicted"/>
<feature type="compositionally biased region" description="Polar residues" evidence="2">
    <location>
        <begin position="277"/>
        <end position="294"/>
    </location>
</feature>
<dbReference type="Gene3D" id="3.40.50.10980">
    <property type="entry name" value="Nibrin, BRCT2 domain"/>
    <property type="match status" value="1"/>
</dbReference>
<dbReference type="SUPFAM" id="SSF49879">
    <property type="entry name" value="SMAD/FHA domain"/>
    <property type="match status" value="1"/>
</dbReference>
<dbReference type="Gene3D" id="3.40.50.10190">
    <property type="entry name" value="BRCT domain"/>
    <property type="match status" value="1"/>
</dbReference>
<accession>B3RV84</accession>
<evidence type="ECO:0000256" key="2">
    <source>
        <dbReference type="SAM" id="MobiDB-lite"/>
    </source>
</evidence>
<dbReference type="GO" id="GO:0007095">
    <property type="term" value="P:mitotic G2 DNA damage checkpoint signaling"/>
    <property type="evidence" value="ECO:0000318"/>
    <property type="project" value="GO_Central"/>
</dbReference>
<dbReference type="RefSeq" id="XP_002111492.1">
    <property type="nucleotide sequence ID" value="XM_002111456.1"/>
</dbReference>
<dbReference type="GO" id="GO:0030870">
    <property type="term" value="C:Mre11 complex"/>
    <property type="evidence" value="ECO:0000318"/>
    <property type="project" value="GO_Central"/>
</dbReference>
<dbReference type="KEGG" id="tad:TRIADDRAFT_55562"/>
<dbReference type="InParanoid" id="B3RV84"/>
<keyword evidence="5" id="KW-1185">Reference proteome</keyword>
<feature type="domain" description="BRCT" evidence="3">
    <location>
        <begin position="47"/>
        <end position="115"/>
    </location>
</feature>
<evidence type="ECO:0000313" key="4">
    <source>
        <dbReference type="EMBL" id="EDV25459.1"/>
    </source>
</evidence>
<evidence type="ECO:0000259" key="3">
    <source>
        <dbReference type="PROSITE" id="PS50172"/>
    </source>
</evidence>
<dbReference type="InterPro" id="IPR008984">
    <property type="entry name" value="SMAD_FHA_dom_sf"/>
</dbReference>
<dbReference type="GeneID" id="6753194"/>
<dbReference type="Pfam" id="PF16508">
    <property type="entry name" value="NIBRIN_BRCT_II"/>
    <property type="match status" value="1"/>
</dbReference>
<dbReference type="EMBL" id="DS985244">
    <property type="protein sequence ID" value="EDV25459.1"/>
    <property type="molecule type" value="Genomic_DNA"/>
</dbReference>
<dbReference type="InterPro" id="IPR032429">
    <property type="entry name" value="Nibrin_BRCT2"/>
</dbReference>
<dbReference type="SMART" id="SM01348">
    <property type="entry name" value="Nbs1_C"/>
    <property type="match status" value="1"/>
</dbReference>
<dbReference type="STRING" id="10228.B3RV84"/>
<dbReference type="InterPro" id="IPR013908">
    <property type="entry name" value="Nibrin_C"/>
</dbReference>
<dbReference type="CTD" id="6753194"/>
<dbReference type="OrthoDB" id="552194at2759"/>
<protein>
    <recommendedName>
        <fullName evidence="3">BRCT domain-containing protein</fullName>
    </recommendedName>
</protein>
<dbReference type="InterPro" id="IPR001357">
    <property type="entry name" value="BRCT_dom"/>
</dbReference>
<dbReference type="PANTHER" id="PTHR12162:SF0">
    <property type="entry name" value="NIBRIN"/>
    <property type="match status" value="1"/>
</dbReference>
<dbReference type="Pfam" id="PF08599">
    <property type="entry name" value="Nbs1_C"/>
    <property type="match status" value="1"/>
</dbReference>
<dbReference type="GO" id="GO:0003684">
    <property type="term" value="F:damaged DNA binding"/>
    <property type="evidence" value="ECO:0000318"/>
    <property type="project" value="GO_Central"/>
</dbReference>
<keyword evidence="1" id="KW-0131">Cell cycle</keyword>
<sequence length="528" mass="59687">MTDSSKYGIYLNDSKDKITSPIQLQDGDTIRFGFQQQQWRISYEPFVVATSRLNDAAEKDSMISSIKKLGGHYVNNWIEECTHLVVNEIRVTVKVLSALTSCKPIVTPKYIIDLVNSIESRKEWIDPEIYLPTLSEIEGDVTSRDQFKVNTKRQNIFSSKTFVFLINKQYQRLKQAVTSCGASTRLVESRDSIDQTLLLSTDSLVITPNLHAMKALTPAQKDLIETVEGLLLTNGFRLISDSEIGLAVIHTDAQKYCNPSDPSIVSAPQPKHPIDPATSSRRTTTSDIESSQQDTKQKRPLQITDSEQLEPQKKAIKLEYDTHNTESNVVNKEDKSMASKADGESRELTKKEENLTGLNDNDKNSQQENIRNGCKQCDPPTSPPATEIVVKPGYLSTKLYADQQINTEDCEREFNRAKEKVIHLTVVRTESKHHVDALNDIKNFKKFRKSYYPGRDRVGLPTIIGGNDLLRYTAGSDSSLGDWIHEARRAHDEKAQEDQLADDLFSNQIEEKRVIISSYKSSHYKSKN</sequence>
<dbReference type="FunCoup" id="B3RV84">
    <property type="interactions" value="959"/>
</dbReference>
<evidence type="ECO:0000256" key="1">
    <source>
        <dbReference type="ARBA" id="ARBA00023306"/>
    </source>
</evidence>
<dbReference type="PROSITE" id="PS50172">
    <property type="entry name" value="BRCT"/>
    <property type="match status" value="1"/>
</dbReference>
<feature type="region of interest" description="Disordered" evidence="2">
    <location>
        <begin position="259"/>
        <end position="387"/>
    </location>
</feature>
<dbReference type="HOGENOM" id="CLU_516151_0_0_1"/>
<evidence type="ECO:0000313" key="5">
    <source>
        <dbReference type="Proteomes" id="UP000009022"/>
    </source>
</evidence>
<organism evidence="4 5">
    <name type="scientific">Trichoplax adhaerens</name>
    <name type="common">Trichoplax reptans</name>
    <dbReference type="NCBI Taxonomy" id="10228"/>
    <lineage>
        <taxon>Eukaryota</taxon>
        <taxon>Metazoa</taxon>
        <taxon>Placozoa</taxon>
        <taxon>Uniplacotomia</taxon>
        <taxon>Trichoplacea</taxon>
        <taxon>Trichoplacidae</taxon>
        <taxon>Trichoplax</taxon>
    </lineage>
</organism>
<dbReference type="GO" id="GO:0000724">
    <property type="term" value="P:double-strand break repair via homologous recombination"/>
    <property type="evidence" value="ECO:0000318"/>
    <property type="project" value="GO_Central"/>
</dbReference>
<name>B3RV84_TRIAD</name>
<dbReference type="PANTHER" id="PTHR12162">
    <property type="entry name" value="NIBRIN-RELATED"/>
    <property type="match status" value="1"/>
</dbReference>
<dbReference type="InterPro" id="IPR040227">
    <property type="entry name" value="Nibrin-rel"/>
</dbReference>
<dbReference type="SUPFAM" id="SSF52113">
    <property type="entry name" value="BRCT domain"/>
    <property type="match status" value="1"/>
</dbReference>
<dbReference type="eggNOG" id="ENOG502QQ7Y">
    <property type="taxonomic scope" value="Eukaryota"/>
</dbReference>
<feature type="compositionally biased region" description="Basic and acidic residues" evidence="2">
    <location>
        <begin position="331"/>
        <end position="365"/>
    </location>
</feature>
<dbReference type="CDD" id="cd17741">
    <property type="entry name" value="BRCT_nibrin"/>
    <property type="match status" value="1"/>
</dbReference>
<reference evidence="4 5" key="1">
    <citation type="journal article" date="2008" name="Nature">
        <title>The Trichoplax genome and the nature of placozoans.</title>
        <authorList>
            <person name="Srivastava M."/>
            <person name="Begovic E."/>
            <person name="Chapman J."/>
            <person name="Putnam N.H."/>
            <person name="Hellsten U."/>
            <person name="Kawashima T."/>
            <person name="Kuo A."/>
            <person name="Mitros T."/>
            <person name="Salamov A."/>
            <person name="Carpenter M.L."/>
            <person name="Signorovitch A.Y."/>
            <person name="Moreno M.A."/>
            <person name="Kamm K."/>
            <person name="Grimwood J."/>
            <person name="Schmutz J."/>
            <person name="Shapiro H."/>
            <person name="Grigoriev I.V."/>
            <person name="Buss L.W."/>
            <person name="Schierwater B."/>
            <person name="Dellaporta S.L."/>
            <person name="Rokhsar D.S."/>
        </authorList>
    </citation>
    <scope>NUCLEOTIDE SEQUENCE [LARGE SCALE GENOMIC DNA]</scope>
    <source>
        <strain evidence="4 5">Grell-BS-1999</strain>
    </source>
</reference>
<gene>
    <name evidence="4" type="ORF">TRIADDRAFT_55562</name>
</gene>
<dbReference type="AlphaFoldDB" id="B3RV84"/>
<dbReference type="FunFam" id="3.40.50.10980:FF:000001">
    <property type="entry name" value="Nibrin"/>
    <property type="match status" value="1"/>
</dbReference>
<dbReference type="PhylomeDB" id="B3RV84"/>
<feature type="compositionally biased region" description="Basic and acidic residues" evidence="2">
    <location>
        <begin position="310"/>
        <end position="324"/>
    </location>
</feature>